<sequence length="177" mass="19854">MKTYIALLRGINVSGKNKVPMAELRALLSKLGFANVQTYIQTGNIIFQSANNNTLVLAAEIEKGIQSCFGFQVPVLVLQPSTLHTIFNKCPFPQSENENSYFMLLFAKPNNALINDVLQINCPNETFSITNKCVYFYCKTGYGKAKCNNNFFEQKLKVTATARNYKTMLKLLSLSTQ</sequence>
<dbReference type="Pfam" id="PF08002">
    <property type="entry name" value="DUF1697"/>
    <property type="match status" value="1"/>
</dbReference>
<dbReference type="Gene3D" id="3.30.70.1280">
    <property type="entry name" value="SP0830-like domains"/>
    <property type="match status" value="1"/>
</dbReference>
<organism evidence="1 2">
    <name type="scientific">Seonamhaeicola algicola</name>
    <dbReference type="NCBI Taxonomy" id="1719036"/>
    <lineage>
        <taxon>Bacteria</taxon>
        <taxon>Pseudomonadati</taxon>
        <taxon>Bacteroidota</taxon>
        <taxon>Flavobacteriia</taxon>
        <taxon>Flavobacteriales</taxon>
        <taxon>Flavobacteriaceae</taxon>
    </lineage>
</organism>
<dbReference type="EMBL" id="VOSC01000025">
    <property type="protein sequence ID" value="TXE09737.1"/>
    <property type="molecule type" value="Genomic_DNA"/>
</dbReference>
<dbReference type="PIRSF" id="PIRSF008502">
    <property type="entry name" value="UCP008502"/>
    <property type="match status" value="1"/>
</dbReference>
<evidence type="ECO:0000313" key="2">
    <source>
        <dbReference type="Proteomes" id="UP000321790"/>
    </source>
</evidence>
<dbReference type="Proteomes" id="UP000321790">
    <property type="component" value="Unassembled WGS sequence"/>
</dbReference>
<reference evidence="2" key="1">
    <citation type="submission" date="2019-08" db="EMBL/GenBank/DDBJ databases">
        <title>Seonamhaeicola sediminis sp. nov., isolated from marine sediment.</title>
        <authorList>
            <person name="Cao W.R."/>
        </authorList>
    </citation>
    <scope>NUCLEOTIDE SEQUENCE [LARGE SCALE GENOMIC DNA]</scope>
    <source>
        <strain evidence="2">Gy8</strain>
    </source>
</reference>
<protein>
    <submittedName>
        <fullName evidence="1">DUF1697 domain-containing protein</fullName>
    </submittedName>
</protein>
<name>A0A5C7AMW4_9FLAO</name>
<dbReference type="RefSeq" id="WP_147135050.1">
    <property type="nucleotide sequence ID" value="NZ_VOSC01000025.1"/>
</dbReference>
<dbReference type="PANTHER" id="PTHR36439">
    <property type="entry name" value="BLL4334 PROTEIN"/>
    <property type="match status" value="1"/>
</dbReference>
<accession>A0A5C7AMW4</accession>
<dbReference type="PANTHER" id="PTHR36439:SF1">
    <property type="entry name" value="DUF1697 DOMAIN-CONTAINING PROTEIN"/>
    <property type="match status" value="1"/>
</dbReference>
<comment type="caution">
    <text evidence="1">The sequence shown here is derived from an EMBL/GenBank/DDBJ whole genome shotgun (WGS) entry which is preliminary data.</text>
</comment>
<gene>
    <name evidence="1" type="ORF">FUA26_09625</name>
</gene>
<dbReference type="OrthoDB" id="9806494at2"/>
<dbReference type="SUPFAM" id="SSF160379">
    <property type="entry name" value="SP0830-like"/>
    <property type="match status" value="1"/>
</dbReference>
<proteinExistence type="predicted"/>
<evidence type="ECO:0000313" key="1">
    <source>
        <dbReference type="EMBL" id="TXE09737.1"/>
    </source>
</evidence>
<dbReference type="InterPro" id="IPR012545">
    <property type="entry name" value="DUF1697"/>
</dbReference>
<keyword evidence="2" id="KW-1185">Reference proteome</keyword>
<dbReference type="AlphaFoldDB" id="A0A5C7AMW4"/>